<gene>
    <name evidence="5" type="ORF">A6D92_00770</name>
</gene>
<dbReference type="NCBIfam" id="TIGR01826">
    <property type="entry name" value="CofD_related"/>
    <property type="match status" value="1"/>
</dbReference>
<feature type="region of interest" description="Disordered" evidence="3">
    <location>
        <begin position="359"/>
        <end position="437"/>
    </location>
</feature>
<evidence type="ECO:0000256" key="3">
    <source>
        <dbReference type="SAM" id="MobiDB-lite"/>
    </source>
</evidence>
<accession>A0A1Y2T902</accession>
<proteinExistence type="inferred from homology"/>
<dbReference type="PANTHER" id="PTHR30135:SF3">
    <property type="entry name" value="GLUCONEOGENESIS FACTOR-RELATED"/>
    <property type="match status" value="1"/>
</dbReference>
<dbReference type="InterPro" id="IPR038136">
    <property type="entry name" value="CofD-like_dom_sf"/>
</dbReference>
<comment type="similarity">
    <text evidence="2">Belongs to the gluconeogenesis factor family.</text>
</comment>
<evidence type="ECO:0000256" key="4">
    <source>
        <dbReference type="SAM" id="Phobius"/>
    </source>
</evidence>
<comment type="function">
    <text evidence="2">Required for morphogenesis under gluconeogenic growth conditions.</text>
</comment>
<keyword evidence="1 2" id="KW-0963">Cytoplasm</keyword>
<evidence type="ECO:0000313" key="6">
    <source>
        <dbReference type="Proteomes" id="UP000194267"/>
    </source>
</evidence>
<dbReference type="CDD" id="cd07187">
    <property type="entry name" value="YvcK_like"/>
    <property type="match status" value="1"/>
</dbReference>
<dbReference type="InterPro" id="IPR010119">
    <property type="entry name" value="Gluconeogen_factor"/>
</dbReference>
<feature type="transmembrane region" description="Helical" evidence="4">
    <location>
        <begin position="57"/>
        <end position="82"/>
    </location>
</feature>
<dbReference type="InterPro" id="IPR002882">
    <property type="entry name" value="CofD"/>
</dbReference>
<comment type="caution">
    <text evidence="5">The sequence shown here is derived from an EMBL/GenBank/DDBJ whole genome shotgun (WGS) entry which is preliminary data.</text>
</comment>
<feature type="compositionally biased region" description="Low complexity" evidence="3">
    <location>
        <begin position="368"/>
        <end position="378"/>
    </location>
</feature>
<dbReference type="SUPFAM" id="SSF142338">
    <property type="entry name" value="CofD-like"/>
    <property type="match status" value="1"/>
</dbReference>
<keyword evidence="4" id="KW-0812">Transmembrane</keyword>
<evidence type="ECO:0000256" key="1">
    <source>
        <dbReference type="ARBA" id="ARBA00022490"/>
    </source>
</evidence>
<dbReference type="EMBL" id="LWLV01000033">
    <property type="protein sequence ID" value="OTA42214.1"/>
    <property type="molecule type" value="Genomic_DNA"/>
</dbReference>
<dbReference type="AlphaFoldDB" id="A0A1Y2T902"/>
<evidence type="ECO:0000256" key="2">
    <source>
        <dbReference type="HAMAP-Rule" id="MF_00973"/>
    </source>
</evidence>
<dbReference type="GO" id="GO:0043743">
    <property type="term" value="F:LPPG:FO 2-phospho-L-lactate transferase activity"/>
    <property type="evidence" value="ECO:0007669"/>
    <property type="project" value="InterPro"/>
</dbReference>
<comment type="subcellular location">
    <subcellularLocation>
        <location evidence="2">Cytoplasm</location>
    </subcellularLocation>
</comment>
<dbReference type="GO" id="GO:0005737">
    <property type="term" value="C:cytoplasm"/>
    <property type="evidence" value="ECO:0007669"/>
    <property type="project" value="UniProtKB-SubCell"/>
</dbReference>
<organism evidence="5 6">
    <name type="scientific">Symbiobacterium thermophilum</name>
    <dbReference type="NCBI Taxonomy" id="2734"/>
    <lineage>
        <taxon>Bacteria</taxon>
        <taxon>Bacillati</taxon>
        <taxon>Bacillota</taxon>
        <taxon>Clostridia</taxon>
        <taxon>Eubacteriales</taxon>
        <taxon>Symbiobacteriaceae</taxon>
        <taxon>Symbiobacterium</taxon>
    </lineage>
</organism>
<keyword evidence="4" id="KW-1133">Transmembrane helix</keyword>
<evidence type="ECO:0000313" key="5">
    <source>
        <dbReference type="EMBL" id="OTA42214.1"/>
    </source>
</evidence>
<dbReference type="Proteomes" id="UP000194267">
    <property type="component" value="Unassembled WGS sequence"/>
</dbReference>
<feature type="compositionally biased region" description="Low complexity" evidence="3">
    <location>
        <begin position="422"/>
        <end position="437"/>
    </location>
</feature>
<dbReference type="HAMAP" id="MF_00973">
    <property type="entry name" value="Gluconeogen_factor"/>
    <property type="match status" value="1"/>
</dbReference>
<dbReference type="Pfam" id="PF01933">
    <property type="entry name" value="CofD"/>
    <property type="match status" value="1"/>
</dbReference>
<dbReference type="PANTHER" id="PTHR30135">
    <property type="entry name" value="UNCHARACTERIZED PROTEIN YVCK-RELATED"/>
    <property type="match status" value="1"/>
</dbReference>
<protein>
    <recommendedName>
        <fullName evidence="2">Putative gluconeogenesis factor</fullName>
    </recommendedName>
</protein>
<keyword evidence="4" id="KW-0472">Membrane</keyword>
<dbReference type="Gene3D" id="3.40.50.10680">
    <property type="entry name" value="CofD-like domains"/>
    <property type="match status" value="1"/>
</dbReference>
<dbReference type="GO" id="GO:0008360">
    <property type="term" value="P:regulation of cell shape"/>
    <property type="evidence" value="ECO:0007669"/>
    <property type="project" value="UniProtKB-UniRule"/>
</dbReference>
<sequence length="473" mass="49188">MMRILRWFAPGLHIKRWLLIAVLGVALLVVGLSLTFRINLYALLGAWLVENVAASWAVYYTGPVLAGIAALALGLVLAWLGVSRLVNSVLSTLMPRAGDVADAFLERRLLVRGPRVVAVGGGTGLPATLRGLKNYTANIAAIVTVADDGGSSGRLRTQYGILPPGDIRNCLIALADIEPLMERLFQYRFTSGEGLAGHPFGNLFLLAMTETTGDFYQAVKAASEVLAVRGRVLPSTLDQVVLRAELADGRMVSGESAIGKAGSPIRRVFLDPAVPEGGIRPLDDVLAAIAEAELIVLGPGSLYTSIMPNLLVPGVADAIRRSPALKIYVCNIMTEPGETDGFKVSDHMKALIEHGGFGAVRRLPGQHPPGARAAAQPVPGGGRRARRPRPGGLPDGRAGGRARPHPGGGGLRAARSGEAGPGDRAGVPRPAAARGPHPVGVLPVPTVAAGAFPPGGGWVDGRLPCAGGMARRG</sequence>
<name>A0A1Y2T902_SYMTR</name>
<reference evidence="6" key="1">
    <citation type="submission" date="2016-04" db="EMBL/GenBank/DDBJ databases">
        <authorList>
            <person name="Antunes L.P."/>
            <person name="Martins L.F."/>
            <person name="Pereira R.V."/>
            <person name="Thomas A.M."/>
            <person name="Barbosa D."/>
            <person name="Nascimento L."/>
            <person name="Silva G.M."/>
            <person name="Condomitti G.W."/>
            <person name="Digiampietri L.A."/>
            <person name="Lombardi K.C."/>
            <person name="Ramos P.L."/>
            <person name="Quaggio R.B."/>
            <person name="Oliveira J.C."/>
            <person name="Pascon R.C."/>
            <person name="Cruz J.B."/>
            <person name="Silva A.M."/>
            <person name="Setubal J.C."/>
        </authorList>
    </citation>
    <scope>NUCLEOTIDE SEQUENCE [LARGE SCALE GENOMIC DNA]</scope>
</reference>